<evidence type="ECO:0000313" key="4">
    <source>
        <dbReference type="Proteomes" id="UP000287224"/>
    </source>
</evidence>
<gene>
    <name evidence="3" type="ORF">KDAU_24430</name>
</gene>
<comment type="caution">
    <text evidence="3">The sequence shown here is derived from an EMBL/GenBank/DDBJ whole genome shotgun (WGS) entry which is preliminary data.</text>
</comment>
<dbReference type="InterPro" id="IPR036938">
    <property type="entry name" value="PAP2/HPO_sf"/>
</dbReference>
<keyword evidence="4" id="KW-1185">Reference proteome</keyword>
<name>A0A401ZE07_9CHLR</name>
<dbReference type="Pfam" id="PF22778">
    <property type="entry name" value="VCPO_2nd"/>
    <property type="match status" value="1"/>
</dbReference>
<feature type="domain" description="DUF6851" evidence="1">
    <location>
        <begin position="65"/>
        <end position="200"/>
    </location>
</feature>
<dbReference type="OrthoDB" id="7793240at2"/>
<dbReference type="InterPro" id="IPR055161">
    <property type="entry name" value="NapH1-like_2nd"/>
</dbReference>
<proteinExistence type="predicted"/>
<protein>
    <submittedName>
        <fullName evidence="3">Uncharacterized protein</fullName>
    </submittedName>
</protein>
<dbReference type="CDD" id="cd03398">
    <property type="entry name" value="PAP2_haloperoxidase"/>
    <property type="match status" value="1"/>
</dbReference>
<feature type="domain" description="Vanadium-dependent haloperoxidase NapH1-like second helical-bundle" evidence="2">
    <location>
        <begin position="307"/>
        <end position="482"/>
    </location>
</feature>
<dbReference type="RefSeq" id="WP_126596192.1">
    <property type="nucleotide sequence ID" value="NZ_BIFQ01000001.1"/>
</dbReference>
<dbReference type="PANTHER" id="PTHR34599:SF2">
    <property type="entry name" value="TRAF-TYPE DOMAIN-CONTAINING PROTEIN"/>
    <property type="match status" value="1"/>
</dbReference>
<evidence type="ECO:0000259" key="2">
    <source>
        <dbReference type="Pfam" id="PF22778"/>
    </source>
</evidence>
<reference evidence="4" key="1">
    <citation type="submission" date="2018-12" db="EMBL/GenBank/DDBJ databases">
        <title>Tengunoibacter tsumagoiensis gen. nov., sp. nov., Dictyobacter kobayashii sp. nov., D. alpinus sp. nov., and D. joshuensis sp. nov. and description of Dictyobacteraceae fam. nov. within the order Ktedonobacterales isolated from Tengu-no-mugimeshi.</title>
        <authorList>
            <person name="Wang C.M."/>
            <person name="Zheng Y."/>
            <person name="Sakai Y."/>
            <person name="Toyoda A."/>
            <person name="Minakuchi Y."/>
            <person name="Abe K."/>
            <person name="Yokota A."/>
            <person name="Yabe S."/>
        </authorList>
    </citation>
    <scope>NUCLEOTIDE SEQUENCE [LARGE SCALE GENOMIC DNA]</scope>
    <source>
        <strain evidence="4">S-27</strain>
    </source>
</reference>
<dbReference type="Pfam" id="PF21167">
    <property type="entry name" value="DUF6851"/>
    <property type="match status" value="1"/>
</dbReference>
<accession>A0A401ZE07</accession>
<dbReference type="InterPro" id="IPR052559">
    <property type="entry name" value="V-haloperoxidase"/>
</dbReference>
<organism evidence="3 4">
    <name type="scientific">Dictyobacter aurantiacus</name>
    <dbReference type="NCBI Taxonomy" id="1936993"/>
    <lineage>
        <taxon>Bacteria</taxon>
        <taxon>Bacillati</taxon>
        <taxon>Chloroflexota</taxon>
        <taxon>Ktedonobacteria</taxon>
        <taxon>Ktedonobacterales</taxon>
        <taxon>Dictyobacteraceae</taxon>
        <taxon>Dictyobacter</taxon>
    </lineage>
</organism>
<dbReference type="EMBL" id="BIFQ01000001">
    <property type="protein sequence ID" value="GCE05114.1"/>
    <property type="molecule type" value="Genomic_DNA"/>
</dbReference>
<sequence>MMGKRIVDRHSILRGGMALLNSVNALPTTHTMAGAQVALLWNEALLQAIRVSRPAATITARALAIVHTCMYDAWSAYHARASSTCCASRLRRPEHEHTPTNKEEAISYAAYQALQSLFPEQERQFRTLMGQLGYSTLDQSSNASTPAGIGNLVARLILDMRHHDGAQQPNDIQAGAYADHSSYQPTNTPDQIRDPNSWQPLRIPGVGQEASIQRYVTPHWGRVRPFAFPHGSLLRPSVPPATIYTSRYATQANQILEISANLNDTQKTIVEYWQDGPAHEQIAGHWFLIARYVVRRDLYGLDNAIKLFFVLGNALLDASIVCWDTKRAYNAERPITAIHYLYADRPVQAWGGPHQGKGLIKGSDWHPYQPATCPTPASPEYCSEHSAFSAAAACILNFFTHSDYFGGIYTRRVGGSSIEPGTTPQTEITLRWKTFSEAACEAGRSRLYAGTHFEQGDIAGRALGHTVGKLAWQRAQRYINGSI</sequence>
<dbReference type="Gene3D" id="1.10.606.20">
    <property type="match status" value="1"/>
</dbReference>
<evidence type="ECO:0000313" key="3">
    <source>
        <dbReference type="EMBL" id="GCE05114.1"/>
    </source>
</evidence>
<evidence type="ECO:0000259" key="1">
    <source>
        <dbReference type="Pfam" id="PF21167"/>
    </source>
</evidence>
<dbReference type="Proteomes" id="UP000287224">
    <property type="component" value="Unassembled WGS sequence"/>
</dbReference>
<dbReference type="InterPro" id="IPR049283">
    <property type="entry name" value="DUF6851"/>
</dbReference>
<dbReference type="SUPFAM" id="SSF48317">
    <property type="entry name" value="Acid phosphatase/Vanadium-dependent haloperoxidase"/>
    <property type="match status" value="1"/>
</dbReference>
<dbReference type="PANTHER" id="PTHR34599">
    <property type="entry name" value="PEROXIDASE-RELATED"/>
    <property type="match status" value="1"/>
</dbReference>
<dbReference type="AlphaFoldDB" id="A0A401ZE07"/>